<evidence type="ECO:0000313" key="1">
    <source>
        <dbReference type="EMBL" id="VAW32915.1"/>
    </source>
</evidence>
<reference evidence="1" key="1">
    <citation type="submission" date="2018-06" db="EMBL/GenBank/DDBJ databases">
        <authorList>
            <person name="Zhirakovskaya E."/>
        </authorList>
    </citation>
    <scope>NUCLEOTIDE SEQUENCE</scope>
</reference>
<dbReference type="EMBL" id="UOEV01000071">
    <property type="protein sequence ID" value="VAW32915.1"/>
    <property type="molecule type" value="Genomic_DNA"/>
</dbReference>
<gene>
    <name evidence="1" type="ORF">MNBD_CPR01-181</name>
</gene>
<accession>A0A3B0UP72</accession>
<organism evidence="1">
    <name type="scientific">hydrothermal vent metagenome</name>
    <dbReference type="NCBI Taxonomy" id="652676"/>
    <lineage>
        <taxon>unclassified sequences</taxon>
        <taxon>metagenomes</taxon>
        <taxon>ecological metagenomes</taxon>
    </lineage>
</organism>
<protein>
    <submittedName>
        <fullName evidence="1">Uncharacterized protein</fullName>
    </submittedName>
</protein>
<proteinExistence type="predicted"/>
<dbReference type="AlphaFoldDB" id="A0A3B0UP72"/>
<sequence length="150" mass="17099">MAQAQEGLIFDFNGNSLEVEDEKILIEGVPSRDATVSEWAGALLSRSSEEDFEELMKGLRKRNLIFSFLELISYEYEIVELFIRSDDDPSYRIVCFTDIGPLIWVACFEKVFPEGFAINESISFNAVNVSFLVACKKNALLKTDRLLIKR</sequence>
<name>A0A3B0UP72_9ZZZZ</name>